<feature type="domain" description="LysM" evidence="2">
    <location>
        <begin position="29"/>
        <end position="73"/>
    </location>
</feature>
<comment type="caution">
    <text evidence="3">The sequence shown here is derived from an EMBL/GenBank/DDBJ whole genome shotgun (WGS) entry which is preliminary data.</text>
</comment>
<dbReference type="CDD" id="cd00118">
    <property type="entry name" value="LysM"/>
    <property type="match status" value="1"/>
</dbReference>
<evidence type="ECO:0000259" key="2">
    <source>
        <dbReference type="PROSITE" id="PS51782"/>
    </source>
</evidence>
<dbReference type="InterPro" id="IPR018392">
    <property type="entry name" value="LysM"/>
</dbReference>
<dbReference type="Proteomes" id="UP000094342">
    <property type="component" value="Unassembled WGS sequence"/>
</dbReference>
<reference evidence="4" key="1">
    <citation type="submission" date="2016-05" db="EMBL/GenBank/DDBJ databases">
        <authorList>
            <person name="Li Y."/>
        </authorList>
    </citation>
    <scope>NUCLEOTIDE SEQUENCE [LARGE SCALE GENOMIC DNA]</scope>
    <source>
        <strain evidence="4">YIC4027</strain>
    </source>
</reference>
<dbReference type="AlphaFoldDB" id="A0A1E3VEQ1"/>
<sequence>MRHLEATMFVLAVTLCTPMSFALAQGCGNTEAVAQGETLEQLATRCNTTAEAILSANPSLDRSEIHAGLQLKMPADVDGDWLGRARDAVRDAGERVNQAAEAAGRSVSDYLSDQPDLNRDILEFGERLGLPGVSTKESRGADVTVTTRSAGPGEEVTLNASGLPGGVEVLIGVRVGNGAPFRTISHAQTSRAGTLQVMVPVPEQAQKGQEIAFAVETANGRVRVVSEPFSVGARQ</sequence>
<feature type="chain" id="PRO_5009138170" description="LysM domain-containing protein" evidence="1">
    <location>
        <begin position="25"/>
        <end position="235"/>
    </location>
</feature>
<evidence type="ECO:0000256" key="1">
    <source>
        <dbReference type="SAM" id="SignalP"/>
    </source>
</evidence>
<dbReference type="PROSITE" id="PS51257">
    <property type="entry name" value="PROKAR_LIPOPROTEIN"/>
    <property type="match status" value="1"/>
</dbReference>
<keyword evidence="1" id="KW-0732">Signal</keyword>
<dbReference type="InterPro" id="IPR036779">
    <property type="entry name" value="LysM_dom_sf"/>
</dbReference>
<feature type="signal peptide" evidence="1">
    <location>
        <begin position="1"/>
        <end position="24"/>
    </location>
</feature>
<dbReference type="EMBL" id="LYBW01000049">
    <property type="protein sequence ID" value="ODR92070.1"/>
    <property type="molecule type" value="Genomic_DNA"/>
</dbReference>
<protein>
    <recommendedName>
        <fullName evidence="2">LysM domain-containing protein</fullName>
    </recommendedName>
</protein>
<dbReference type="PROSITE" id="PS51782">
    <property type="entry name" value="LYSM"/>
    <property type="match status" value="1"/>
</dbReference>
<dbReference type="SMART" id="SM00257">
    <property type="entry name" value="LysM"/>
    <property type="match status" value="1"/>
</dbReference>
<keyword evidence="4" id="KW-1185">Reference proteome</keyword>
<dbReference type="Gene3D" id="3.10.350.10">
    <property type="entry name" value="LysM domain"/>
    <property type="match status" value="1"/>
</dbReference>
<proteinExistence type="predicted"/>
<gene>
    <name evidence="3" type="ORF">A8M32_06425</name>
</gene>
<evidence type="ECO:0000313" key="3">
    <source>
        <dbReference type="EMBL" id="ODR92070.1"/>
    </source>
</evidence>
<accession>A0A1E3VEQ1</accession>
<dbReference type="Pfam" id="PF01476">
    <property type="entry name" value="LysM"/>
    <property type="match status" value="1"/>
</dbReference>
<dbReference type="SUPFAM" id="SSF54106">
    <property type="entry name" value="LysM domain"/>
    <property type="match status" value="1"/>
</dbReference>
<dbReference type="RefSeq" id="WP_069457588.1">
    <property type="nucleotide sequence ID" value="NZ_LYBW01000049.1"/>
</dbReference>
<dbReference type="OrthoDB" id="8420521at2"/>
<evidence type="ECO:0000313" key="4">
    <source>
        <dbReference type="Proteomes" id="UP000094342"/>
    </source>
</evidence>
<name>A0A1E3VEQ1_9HYPH</name>
<organism evidence="3 4">
    <name type="scientific">Sinorhizobium alkalisoli</name>
    <dbReference type="NCBI Taxonomy" id="1752398"/>
    <lineage>
        <taxon>Bacteria</taxon>
        <taxon>Pseudomonadati</taxon>
        <taxon>Pseudomonadota</taxon>
        <taxon>Alphaproteobacteria</taxon>
        <taxon>Hyphomicrobiales</taxon>
        <taxon>Rhizobiaceae</taxon>
        <taxon>Sinorhizobium/Ensifer group</taxon>
        <taxon>Sinorhizobium</taxon>
    </lineage>
</organism>